<dbReference type="NCBIfam" id="NF041859">
    <property type="entry name" value="silencer_MvaTU"/>
    <property type="match status" value="1"/>
</dbReference>
<dbReference type="Proteomes" id="UP000281372">
    <property type="component" value="Unassembled WGS sequence"/>
</dbReference>
<dbReference type="InterPro" id="IPR035616">
    <property type="entry name" value="MvaT_DBD"/>
</dbReference>
<evidence type="ECO:0000313" key="3">
    <source>
        <dbReference type="Proteomes" id="UP000281372"/>
    </source>
</evidence>
<protein>
    <submittedName>
        <fullName evidence="2">Putative Transcriptional regulator MvaT, P16 subunit</fullName>
    </submittedName>
</protein>
<feature type="domain" description="MvaT DNA-binding" evidence="1">
    <location>
        <begin position="84"/>
        <end position="120"/>
    </location>
</feature>
<evidence type="ECO:0000313" key="2">
    <source>
        <dbReference type="EMBL" id="RMN21108.1"/>
    </source>
</evidence>
<dbReference type="Pfam" id="PF22055">
    <property type="entry name" value="MvaT_DBD"/>
    <property type="match status" value="1"/>
</dbReference>
<dbReference type="CDD" id="cd16170">
    <property type="entry name" value="MvaT_DBD"/>
    <property type="match status" value="1"/>
</dbReference>
<sequence length="123" mass="14035">MSKLAEFRELERNLADQLAALEALKGDSGLQREMEFEQKLRELLAEYGFSLRNVIALLDPQSLTRSDTSAAVGKKITRRARQVKRYKNPHTGELIETKGGNHKQLKEWKAEHGADTVESWVQE</sequence>
<dbReference type="EMBL" id="RBOW01000841">
    <property type="protein sequence ID" value="RMN21108.1"/>
    <property type="molecule type" value="Genomic_DNA"/>
</dbReference>
<reference evidence="2 3" key="1">
    <citation type="submission" date="2018-08" db="EMBL/GenBank/DDBJ databases">
        <title>Recombination of ecologically and evolutionarily significant loci maintains genetic cohesion in the Pseudomonas syringae species complex.</title>
        <authorList>
            <person name="Dillon M."/>
            <person name="Thakur S."/>
            <person name="Almeida R.N.D."/>
            <person name="Weir B.S."/>
            <person name="Guttman D.S."/>
        </authorList>
    </citation>
    <scope>NUCLEOTIDE SEQUENCE [LARGE SCALE GENOMIC DNA]</scope>
    <source>
        <strain evidence="2 3">ICMP 2821</strain>
    </source>
</reference>
<name>A0A3M3KDJ0_PSECA</name>
<organism evidence="2 3">
    <name type="scientific">Pseudomonas cannabina</name>
    <dbReference type="NCBI Taxonomy" id="86840"/>
    <lineage>
        <taxon>Bacteria</taxon>
        <taxon>Pseudomonadati</taxon>
        <taxon>Pseudomonadota</taxon>
        <taxon>Gammaproteobacteria</taxon>
        <taxon>Pseudomonadales</taxon>
        <taxon>Pseudomonadaceae</taxon>
        <taxon>Pseudomonas</taxon>
    </lineage>
</organism>
<gene>
    <name evidence="2" type="ORF">ALQ64_02818</name>
</gene>
<dbReference type="RefSeq" id="WP_122378008.1">
    <property type="nucleotide sequence ID" value="NZ_RBOW01000841.1"/>
</dbReference>
<comment type="caution">
    <text evidence="2">The sequence shown here is derived from an EMBL/GenBank/DDBJ whole genome shotgun (WGS) entry which is preliminary data.</text>
</comment>
<accession>A0A3M3KDJ0</accession>
<proteinExistence type="predicted"/>
<dbReference type="AlphaFoldDB" id="A0A3M3KDJ0"/>
<evidence type="ECO:0000259" key="1">
    <source>
        <dbReference type="Pfam" id="PF22055"/>
    </source>
</evidence>